<comment type="caution">
    <text evidence="5">The sequence shown here is derived from an EMBL/GenBank/DDBJ whole genome shotgun (WGS) entry which is preliminary data.</text>
</comment>
<keyword evidence="1 2" id="KW-0195">Cyclin</keyword>
<sequence>MDTVRDWWKNRLAEDIYATLRIKEKHQDMYLGISTQLWMRPNLVNWILMLTQRLDASTTTLHLAVYLLDNFMDGLTVDFNKLFLVAETCFILAVKFEDNSRGTLKFSTVMNLFPHPAGFIPPGSSVSPTHPSYTLQDYKSMERTVLHFFDWKLAVSVMPHFVPYFLQVALDDDDLQNGLPILSKPLVKSHVERQTLYFQTVCLQDPSFCEIAPSLLAASCVASSRMNLELTPTWPKRLELITDYRLEELMPCTQKLLKFYRFHQRFCNGTLPVAIPNDIILHPAFPRLIPHPALPRLIPHPAFPQSYIPNDENHAAGYSTSLRNYDRSSLFSAAPNIPWSQRS</sequence>
<dbReference type="PANTHER" id="PTHR10177">
    <property type="entry name" value="CYCLINS"/>
    <property type="match status" value="1"/>
</dbReference>
<dbReference type="SMART" id="SM00385">
    <property type="entry name" value="CYCLIN"/>
    <property type="match status" value="2"/>
</dbReference>
<evidence type="ECO:0000256" key="2">
    <source>
        <dbReference type="RuleBase" id="RU000383"/>
    </source>
</evidence>
<dbReference type="InterPro" id="IPR004367">
    <property type="entry name" value="Cyclin_C-dom"/>
</dbReference>
<feature type="domain" description="Cyclin-like" evidence="3">
    <location>
        <begin position="45"/>
        <end position="147"/>
    </location>
</feature>
<dbReference type="Pfam" id="PF00134">
    <property type="entry name" value="Cyclin_N"/>
    <property type="match status" value="1"/>
</dbReference>
<accession>A0ABD3VQN6</accession>
<dbReference type="SUPFAM" id="SSF47954">
    <property type="entry name" value="Cyclin-like"/>
    <property type="match status" value="2"/>
</dbReference>
<dbReference type="Proteomes" id="UP001634394">
    <property type="component" value="Unassembled WGS sequence"/>
</dbReference>
<protein>
    <recommendedName>
        <fullName evidence="7">Cyclin-J</fullName>
    </recommendedName>
</protein>
<evidence type="ECO:0000313" key="5">
    <source>
        <dbReference type="EMBL" id="KAL3863899.1"/>
    </source>
</evidence>
<evidence type="ECO:0000259" key="3">
    <source>
        <dbReference type="SMART" id="SM00385"/>
    </source>
</evidence>
<name>A0ABD3VQN6_SINWO</name>
<feature type="domain" description="Cyclin C-terminal" evidence="4">
    <location>
        <begin position="156"/>
        <end position="292"/>
    </location>
</feature>
<reference evidence="5 6" key="1">
    <citation type="submission" date="2024-11" db="EMBL/GenBank/DDBJ databases">
        <title>Chromosome-level genome assembly of the freshwater bivalve Anodonta woodiana.</title>
        <authorList>
            <person name="Chen X."/>
        </authorList>
    </citation>
    <scope>NUCLEOTIDE SEQUENCE [LARGE SCALE GENOMIC DNA]</scope>
    <source>
        <strain evidence="5">MN2024</strain>
        <tissue evidence="5">Gills</tissue>
    </source>
</reference>
<evidence type="ECO:0008006" key="7">
    <source>
        <dbReference type="Google" id="ProtNLM"/>
    </source>
</evidence>
<dbReference type="InterPro" id="IPR006671">
    <property type="entry name" value="Cyclin_N"/>
</dbReference>
<dbReference type="CDD" id="cd20529">
    <property type="entry name" value="CYCLIN_CCNJ-like_rpt2"/>
    <property type="match status" value="1"/>
</dbReference>
<dbReference type="InterPro" id="IPR039361">
    <property type="entry name" value="Cyclin"/>
</dbReference>
<dbReference type="Pfam" id="PF02984">
    <property type="entry name" value="Cyclin_C"/>
    <property type="match status" value="1"/>
</dbReference>
<dbReference type="InterPro" id="IPR013763">
    <property type="entry name" value="Cyclin-like_dom"/>
</dbReference>
<dbReference type="SMART" id="SM01332">
    <property type="entry name" value="Cyclin_C"/>
    <property type="match status" value="1"/>
</dbReference>
<dbReference type="CDD" id="cd20528">
    <property type="entry name" value="CYCLIN_CCNJ-like_rpt1"/>
    <property type="match status" value="1"/>
</dbReference>
<dbReference type="Gene3D" id="1.10.472.10">
    <property type="entry name" value="Cyclin-like"/>
    <property type="match status" value="2"/>
</dbReference>
<proteinExistence type="inferred from homology"/>
<evidence type="ECO:0000313" key="6">
    <source>
        <dbReference type="Proteomes" id="UP001634394"/>
    </source>
</evidence>
<evidence type="ECO:0000256" key="1">
    <source>
        <dbReference type="ARBA" id="ARBA00023127"/>
    </source>
</evidence>
<keyword evidence="6" id="KW-1185">Reference proteome</keyword>
<feature type="domain" description="Cyclin-like" evidence="3">
    <location>
        <begin position="164"/>
        <end position="258"/>
    </location>
</feature>
<organism evidence="5 6">
    <name type="scientific">Sinanodonta woodiana</name>
    <name type="common">Chinese pond mussel</name>
    <name type="synonym">Anodonta woodiana</name>
    <dbReference type="NCBI Taxonomy" id="1069815"/>
    <lineage>
        <taxon>Eukaryota</taxon>
        <taxon>Metazoa</taxon>
        <taxon>Spiralia</taxon>
        <taxon>Lophotrochozoa</taxon>
        <taxon>Mollusca</taxon>
        <taxon>Bivalvia</taxon>
        <taxon>Autobranchia</taxon>
        <taxon>Heteroconchia</taxon>
        <taxon>Palaeoheterodonta</taxon>
        <taxon>Unionida</taxon>
        <taxon>Unionoidea</taxon>
        <taxon>Unionidae</taxon>
        <taxon>Unioninae</taxon>
        <taxon>Sinanodonta</taxon>
    </lineage>
</organism>
<dbReference type="InterPro" id="IPR036915">
    <property type="entry name" value="Cyclin-like_sf"/>
</dbReference>
<dbReference type="EMBL" id="JBJQND010000010">
    <property type="protein sequence ID" value="KAL3863899.1"/>
    <property type="molecule type" value="Genomic_DNA"/>
</dbReference>
<gene>
    <name evidence="5" type="ORF">ACJMK2_005626</name>
</gene>
<comment type="similarity">
    <text evidence="2">Belongs to the cyclin family.</text>
</comment>
<dbReference type="AlphaFoldDB" id="A0ABD3VQN6"/>
<evidence type="ECO:0000259" key="4">
    <source>
        <dbReference type="SMART" id="SM01332"/>
    </source>
</evidence>